<dbReference type="EMBL" id="CH474109">
    <property type="protein sequence ID" value="EDL85219.1"/>
    <property type="molecule type" value="Genomic_DNA"/>
</dbReference>
<reference evidence="2" key="1">
    <citation type="submission" date="2005-09" db="EMBL/GenBank/DDBJ databases">
        <authorList>
            <person name="Mural R.J."/>
            <person name="Li P.W."/>
            <person name="Adams M.D."/>
            <person name="Amanatides P.G."/>
            <person name="Baden-Tillson H."/>
            <person name="Barnstead M."/>
            <person name="Chin S.H."/>
            <person name="Dew I."/>
            <person name="Evans C.A."/>
            <person name="Ferriera S."/>
            <person name="Flanigan M."/>
            <person name="Fosler C."/>
            <person name="Glodek A."/>
            <person name="Gu Z."/>
            <person name="Holt R.A."/>
            <person name="Jennings D."/>
            <person name="Kraft C.L."/>
            <person name="Lu F."/>
            <person name="Nguyen T."/>
            <person name="Nusskern D.R."/>
            <person name="Pfannkoch C.M."/>
            <person name="Sitter C."/>
            <person name="Sutton G.G."/>
            <person name="Venter J.C."/>
            <person name="Wang Z."/>
            <person name="Woodage T."/>
            <person name="Zheng X.H."/>
            <person name="Zhong F."/>
        </authorList>
    </citation>
    <scope>NUCLEOTIDE SEQUENCE [LARGE SCALE GENOMIC DNA]</scope>
    <source>
        <strain>BN</strain>
        <strain evidence="2">Sprague-Dawley</strain>
    </source>
</reference>
<dbReference type="AlphaFoldDB" id="A6KSW9"/>
<accession>A6KSW9</accession>
<protein>
    <submittedName>
        <fullName evidence="1">RCG63107</fullName>
    </submittedName>
</protein>
<evidence type="ECO:0000313" key="1">
    <source>
        <dbReference type="EMBL" id="EDL85219.1"/>
    </source>
</evidence>
<name>A6KSW9_RAT</name>
<evidence type="ECO:0000313" key="2">
    <source>
        <dbReference type="Proteomes" id="UP000234681"/>
    </source>
</evidence>
<sequence>MIATSLMNSKVKHPSLVENPLKIKGVMSFCKMLKDPSCVWEKLMEFRHA</sequence>
<proteinExistence type="predicted"/>
<dbReference type="Proteomes" id="UP000234681">
    <property type="component" value="Chromosome 8"/>
</dbReference>
<organism evidence="1 2">
    <name type="scientific">Rattus norvegicus</name>
    <name type="common">Rat</name>
    <dbReference type="NCBI Taxonomy" id="10116"/>
    <lineage>
        <taxon>Eukaryota</taxon>
        <taxon>Metazoa</taxon>
        <taxon>Chordata</taxon>
        <taxon>Craniata</taxon>
        <taxon>Vertebrata</taxon>
        <taxon>Euteleostomi</taxon>
        <taxon>Mammalia</taxon>
        <taxon>Eutheria</taxon>
        <taxon>Euarchontoglires</taxon>
        <taxon>Glires</taxon>
        <taxon>Rodentia</taxon>
        <taxon>Myomorpha</taxon>
        <taxon>Muroidea</taxon>
        <taxon>Muridae</taxon>
        <taxon>Murinae</taxon>
        <taxon>Rattus</taxon>
    </lineage>
</organism>
<gene>
    <name evidence="1" type="ORF">rCG_63107</name>
</gene>